<evidence type="ECO:0000256" key="1">
    <source>
        <dbReference type="SAM" id="Phobius"/>
    </source>
</evidence>
<keyword evidence="1" id="KW-0472">Membrane</keyword>
<evidence type="ECO:0000313" key="3">
    <source>
        <dbReference type="Proteomes" id="UP000183255"/>
    </source>
</evidence>
<reference evidence="2 3" key="1">
    <citation type="submission" date="2016-10" db="EMBL/GenBank/DDBJ databases">
        <authorList>
            <person name="de Groot N.N."/>
        </authorList>
    </citation>
    <scope>NUCLEOTIDE SEQUENCE [LARGE SCALE GENOMIC DNA]</scope>
    <source>
        <strain evidence="2 3">CGMCC 1.5058</strain>
    </source>
</reference>
<dbReference type="EMBL" id="FNDZ01000009">
    <property type="protein sequence ID" value="SDJ18010.1"/>
    <property type="molecule type" value="Genomic_DNA"/>
</dbReference>
<dbReference type="AlphaFoldDB" id="A0A1G8RNP1"/>
<sequence>MKKRTKRLVGVIGFLLLTALAFVFYFYMTFSGNIIERFSQQRAIIKAYETRYDEDFEIVSSSYGYKRKEFSFKISSKSEPEIVFTSTLDEADRIDRYAAARCTDYLRKVISEAFGKDFDDLQYKVNIFEEYNSPGLLERDVTTRLSQNQYVVDLSWDPPVLDTLQVDTIFNDMTQRISARLDTSIGGLKIRAGVYDGKDYYITEVDLR</sequence>
<accession>A0A1G8RNP1</accession>
<keyword evidence="1" id="KW-1133">Transmembrane helix</keyword>
<feature type="transmembrane region" description="Helical" evidence="1">
    <location>
        <begin position="7"/>
        <end position="28"/>
    </location>
</feature>
<name>A0A1G8RNP1_9CLOT</name>
<keyword evidence="1" id="KW-0812">Transmembrane</keyword>
<dbReference type="RefSeq" id="WP_031577325.1">
    <property type="nucleotide sequence ID" value="NZ_FNDZ01000009.1"/>
</dbReference>
<protein>
    <submittedName>
        <fullName evidence="2">Uncharacterized protein</fullName>
    </submittedName>
</protein>
<organism evidence="2 3">
    <name type="scientific">Proteiniclasticum ruminis</name>
    <dbReference type="NCBI Taxonomy" id="398199"/>
    <lineage>
        <taxon>Bacteria</taxon>
        <taxon>Bacillati</taxon>
        <taxon>Bacillota</taxon>
        <taxon>Clostridia</taxon>
        <taxon>Eubacteriales</taxon>
        <taxon>Clostridiaceae</taxon>
        <taxon>Proteiniclasticum</taxon>
    </lineage>
</organism>
<evidence type="ECO:0000313" key="2">
    <source>
        <dbReference type="EMBL" id="SDJ18010.1"/>
    </source>
</evidence>
<proteinExistence type="predicted"/>
<gene>
    <name evidence="2" type="ORF">SAMN05421804_10918</name>
</gene>
<dbReference type="Proteomes" id="UP000183255">
    <property type="component" value="Unassembled WGS sequence"/>
</dbReference>